<protein>
    <submittedName>
        <fullName evidence="7">Radical SAM superfamily enzyme YgiQ, UPF0313 family</fullName>
    </submittedName>
</protein>
<dbReference type="Pfam" id="PF13282">
    <property type="entry name" value="DUF4070"/>
    <property type="match status" value="1"/>
</dbReference>
<dbReference type="GO" id="GO:0051536">
    <property type="term" value="F:iron-sulfur cluster binding"/>
    <property type="evidence" value="ECO:0007669"/>
    <property type="project" value="UniProtKB-KW"/>
</dbReference>
<evidence type="ECO:0000256" key="2">
    <source>
        <dbReference type="ARBA" id="ARBA00022691"/>
    </source>
</evidence>
<keyword evidence="3" id="KW-0479">Metal-binding</keyword>
<dbReference type="PANTHER" id="PTHR43409:SF3">
    <property type="entry name" value="HYPOTHETICAL METHYLTRANSFERASE"/>
    <property type="match status" value="1"/>
</dbReference>
<dbReference type="SMART" id="SM00729">
    <property type="entry name" value="Elp3"/>
    <property type="match status" value="1"/>
</dbReference>
<dbReference type="InterPro" id="IPR006158">
    <property type="entry name" value="Cobalamin-bd"/>
</dbReference>
<dbReference type="EMBL" id="CAADEW010000055">
    <property type="protein sequence ID" value="VFJ55642.1"/>
    <property type="molecule type" value="Genomic_DNA"/>
</dbReference>
<dbReference type="Pfam" id="PF02310">
    <property type="entry name" value="B12-binding"/>
    <property type="match status" value="1"/>
</dbReference>
<dbReference type="GO" id="GO:0046872">
    <property type="term" value="F:metal ion binding"/>
    <property type="evidence" value="ECO:0007669"/>
    <property type="project" value="UniProtKB-KW"/>
</dbReference>
<sequence length="498" mass="56318">MLQNRNPLILLRHMKALLIYPRFPSSIWSFEIAVAFVNRKVLLPPLSLATVAALLPEDWELKLVDTNIRAVTQDEWAWADIVLLSAMNVQRYHLDQQITLAREHGKPVVVGGPYATSQPEAVRAMGANFLVLDEGELTIPPFIEALSGGITSGTFMANGKKPSLTQTPIPRFELLDLDAYDTMSIQFSRGCPFLCEFCDITSLYGRRPRTKSPAQMLAELERLRELGWARSIFIVDDNFIGDRRQTIKLLNALHAWQHRQPFPYSFLTQVSVDLAKDTELLKLMVDCRFSSVFLGIETPDEMSLASTRKKQNLCGSLVESVDTITRAGLLPMAGFIIGFDGEKSGAGRRIETLVEQTAIPIVMLSMLQALPRTALWHRLESEGRLLPDAHAADVNQTTLMNFKPSRPIAEIAIEYVESFHRLYDPSTYLHRVYQCCLKVAPPPRWEPPPDTRATFGLPSRGKLTDIVVTVRTFVTIIWRQGIRRSGRWAFWHYGIKIF</sequence>
<dbReference type="SUPFAM" id="SSF102114">
    <property type="entry name" value="Radical SAM enzymes"/>
    <property type="match status" value="1"/>
</dbReference>
<evidence type="ECO:0000313" key="7">
    <source>
        <dbReference type="EMBL" id="VFJ55642.1"/>
    </source>
</evidence>
<dbReference type="SFLD" id="SFLDF00303">
    <property type="entry name" value="hopanoid_C2-methyltransferase"/>
    <property type="match status" value="1"/>
</dbReference>
<dbReference type="GO" id="GO:0005829">
    <property type="term" value="C:cytosol"/>
    <property type="evidence" value="ECO:0007669"/>
    <property type="project" value="TreeGrafter"/>
</dbReference>
<evidence type="ECO:0000259" key="6">
    <source>
        <dbReference type="PROSITE" id="PS51918"/>
    </source>
</evidence>
<dbReference type="InterPro" id="IPR058240">
    <property type="entry name" value="rSAM_sf"/>
</dbReference>
<dbReference type="InterPro" id="IPR034530">
    <property type="entry name" value="HpnP-like"/>
</dbReference>
<dbReference type="InterPro" id="IPR023404">
    <property type="entry name" value="rSAM_horseshoe"/>
</dbReference>
<keyword evidence="2" id="KW-0949">S-adenosyl-L-methionine</keyword>
<dbReference type="Gene3D" id="3.40.50.280">
    <property type="entry name" value="Cobalamin-binding domain"/>
    <property type="match status" value="1"/>
</dbReference>
<dbReference type="GO" id="GO:0031419">
    <property type="term" value="F:cobalamin binding"/>
    <property type="evidence" value="ECO:0007669"/>
    <property type="project" value="InterPro"/>
</dbReference>
<keyword evidence="5" id="KW-0411">Iron-sulfur</keyword>
<dbReference type="Pfam" id="PF04055">
    <property type="entry name" value="Radical_SAM"/>
    <property type="match status" value="1"/>
</dbReference>
<dbReference type="InterPro" id="IPR006638">
    <property type="entry name" value="Elp3/MiaA/NifB-like_rSAM"/>
</dbReference>
<comment type="cofactor">
    <cofactor evidence="1">
        <name>[4Fe-4S] cluster</name>
        <dbReference type="ChEBI" id="CHEBI:49883"/>
    </cofactor>
</comment>
<name>A0A450SNZ1_9GAMM</name>
<dbReference type="GO" id="GO:0003824">
    <property type="term" value="F:catalytic activity"/>
    <property type="evidence" value="ECO:0007669"/>
    <property type="project" value="InterPro"/>
</dbReference>
<reference evidence="7" key="1">
    <citation type="submission" date="2019-02" db="EMBL/GenBank/DDBJ databases">
        <authorList>
            <person name="Gruber-Vodicka R. H."/>
            <person name="Seah K. B. B."/>
        </authorList>
    </citation>
    <scope>NUCLEOTIDE SEQUENCE</scope>
    <source>
        <strain evidence="7">BECK_BZ15</strain>
    </source>
</reference>
<evidence type="ECO:0000256" key="1">
    <source>
        <dbReference type="ARBA" id="ARBA00001966"/>
    </source>
</evidence>
<dbReference type="InterPro" id="IPR007197">
    <property type="entry name" value="rSAM"/>
</dbReference>
<dbReference type="PROSITE" id="PS51918">
    <property type="entry name" value="RADICAL_SAM"/>
    <property type="match status" value="1"/>
</dbReference>
<accession>A0A450SNZ1</accession>
<feature type="domain" description="Radical SAM core" evidence="6">
    <location>
        <begin position="177"/>
        <end position="414"/>
    </location>
</feature>
<dbReference type="SFLD" id="SFLDG01082">
    <property type="entry name" value="B12-binding_domain_containing"/>
    <property type="match status" value="1"/>
</dbReference>
<evidence type="ECO:0000256" key="3">
    <source>
        <dbReference type="ARBA" id="ARBA00022723"/>
    </source>
</evidence>
<dbReference type="InterPro" id="IPR051198">
    <property type="entry name" value="BchE-like"/>
</dbReference>
<gene>
    <name evidence="7" type="ORF">BECKFW1821A_GA0114235_10551</name>
</gene>
<dbReference type="AlphaFoldDB" id="A0A450SNZ1"/>
<dbReference type="SFLD" id="SFLDG01123">
    <property type="entry name" value="methyltransferase_(Class_B)"/>
    <property type="match status" value="1"/>
</dbReference>
<proteinExistence type="predicted"/>
<keyword evidence="4" id="KW-0408">Iron</keyword>
<dbReference type="InterPro" id="IPR034466">
    <property type="entry name" value="Methyltransferase_Class_B"/>
</dbReference>
<dbReference type="InterPro" id="IPR025274">
    <property type="entry name" value="DUF4070"/>
</dbReference>
<evidence type="ECO:0000256" key="5">
    <source>
        <dbReference type="ARBA" id="ARBA00023014"/>
    </source>
</evidence>
<evidence type="ECO:0000256" key="4">
    <source>
        <dbReference type="ARBA" id="ARBA00023004"/>
    </source>
</evidence>
<organism evidence="7">
    <name type="scientific">Candidatus Kentrum sp. FW</name>
    <dbReference type="NCBI Taxonomy" id="2126338"/>
    <lineage>
        <taxon>Bacteria</taxon>
        <taxon>Pseudomonadati</taxon>
        <taxon>Pseudomonadota</taxon>
        <taxon>Gammaproteobacteria</taxon>
        <taxon>Candidatus Kentrum</taxon>
    </lineage>
</organism>
<dbReference type="SFLD" id="SFLDS00029">
    <property type="entry name" value="Radical_SAM"/>
    <property type="match status" value="1"/>
</dbReference>
<dbReference type="Gene3D" id="3.80.30.20">
    <property type="entry name" value="tm_1862 like domain"/>
    <property type="match status" value="1"/>
</dbReference>
<dbReference type="PANTHER" id="PTHR43409">
    <property type="entry name" value="ANAEROBIC MAGNESIUM-PROTOPORPHYRIN IX MONOMETHYL ESTER CYCLASE-RELATED"/>
    <property type="match status" value="1"/>
</dbReference>